<sequence>MTVALELDALAGWMRGRGIDVGGTISATRVGRGQSNLTYRLRDEEGRQWIARRPPLGELLASAHDVVREHRILSALQDTPVPVPRMVGVCEDPAVSDVPVVVMEHVDGVVLDTMEIAESLDPSVRREVGLGIARTLAAIHAVDVDAVGLGDLASRSPYAERQLKRWTRQFEASRTADRPDLDELTALLQAHVPPPGDLSLVHGDFHIRNVIVDGDTGALRTVLDWELSTLGDPMADIGSTLAYWPETGETASGLFEASTLPGFPTRAELAQAYLDASGRDGDTLAFWHVLGVWKVAIICEGVYRRTLDNPANTAEGGAPTPERIQAIIDHAWHVAETTGLAGRRLTTPRGRP</sequence>
<dbReference type="Gene3D" id="3.30.200.20">
    <property type="entry name" value="Phosphorylase Kinase, domain 1"/>
    <property type="match status" value="1"/>
</dbReference>
<dbReference type="PANTHER" id="PTHR47829">
    <property type="entry name" value="HYDROLASE, PUTATIVE (AFU_ORTHOLOGUE AFUA_1G12880)-RELATED"/>
    <property type="match status" value="1"/>
</dbReference>
<dbReference type="InterPro" id="IPR052898">
    <property type="entry name" value="ACAD10-like"/>
</dbReference>
<dbReference type="InterPro" id="IPR041726">
    <property type="entry name" value="ACAD10_11_N"/>
</dbReference>
<dbReference type="Gene3D" id="3.90.1200.10">
    <property type="match status" value="1"/>
</dbReference>
<proteinExistence type="predicted"/>
<name>A0ABX2SP71_9ACTN</name>
<evidence type="ECO:0000259" key="1">
    <source>
        <dbReference type="Pfam" id="PF01636"/>
    </source>
</evidence>
<keyword evidence="2" id="KW-0808">Transferase</keyword>
<reference evidence="2 3" key="1">
    <citation type="submission" date="2020-07" db="EMBL/GenBank/DDBJ databases">
        <title>Sequencing the genomes of 1000 actinobacteria strains.</title>
        <authorList>
            <person name="Klenk H.-P."/>
        </authorList>
    </citation>
    <scope>NUCLEOTIDE SEQUENCE [LARGE SCALE GENOMIC DNA]</scope>
    <source>
        <strain evidence="2 3">DSM 19087</strain>
    </source>
</reference>
<accession>A0ABX2SP71</accession>
<comment type="caution">
    <text evidence="2">The sequence shown here is derived from an EMBL/GenBank/DDBJ whole genome shotgun (WGS) entry which is preliminary data.</text>
</comment>
<dbReference type="EMBL" id="JACBZN010000001">
    <property type="protein sequence ID" value="NYI39442.1"/>
    <property type="molecule type" value="Genomic_DNA"/>
</dbReference>
<evidence type="ECO:0000313" key="2">
    <source>
        <dbReference type="EMBL" id="NYI39442.1"/>
    </source>
</evidence>
<dbReference type="SUPFAM" id="SSF56112">
    <property type="entry name" value="Protein kinase-like (PK-like)"/>
    <property type="match status" value="1"/>
</dbReference>
<dbReference type="PANTHER" id="PTHR47829:SF1">
    <property type="entry name" value="HAD FAMILY PHOSPHATASE"/>
    <property type="match status" value="1"/>
</dbReference>
<keyword evidence="2" id="KW-0418">Kinase</keyword>
<dbReference type="InterPro" id="IPR002575">
    <property type="entry name" value="Aminoglycoside_PTrfase"/>
</dbReference>
<dbReference type="Pfam" id="PF01636">
    <property type="entry name" value="APH"/>
    <property type="match status" value="1"/>
</dbReference>
<dbReference type="InterPro" id="IPR011009">
    <property type="entry name" value="Kinase-like_dom_sf"/>
</dbReference>
<keyword evidence="3" id="KW-1185">Reference proteome</keyword>
<dbReference type="GO" id="GO:0016301">
    <property type="term" value="F:kinase activity"/>
    <property type="evidence" value="ECO:0007669"/>
    <property type="project" value="UniProtKB-KW"/>
</dbReference>
<dbReference type="CDD" id="cd05154">
    <property type="entry name" value="ACAD10_11_N-like"/>
    <property type="match status" value="1"/>
</dbReference>
<evidence type="ECO:0000313" key="3">
    <source>
        <dbReference type="Proteomes" id="UP000587211"/>
    </source>
</evidence>
<dbReference type="RefSeq" id="WP_218845947.1">
    <property type="nucleotide sequence ID" value="NZ_BAAAMP010000002.1"/>
</dbReference>
<feature type="domain" description="Aminoglycoside phosphotransferase" evidence="1">
    <location>
        <begin position="27"/>
        <end position="269"/>
    </location>
</feature>
<organism evidence="2 3">
    <name type="scientific">Aeromicrobium tamlense</name>
    <dbReference type="NCBI Taxonomy" id="375541"/>
    <lineage>
        <taxon>Bacteria</taxon>
        <taxon>Bacillati</taxon>
        <taxon>Actinomycetota</taxon>
        <taxon>Actinomycetes</taxon>
        <taxon>Propionibacteriales</taxon>
        <taxon>Nocardioidaceae</taxon>
        <taxon>Aeromicrobium</taxon>
    </lineage>
</organism>
<protein>
    <submittedName>
        <fullName evidence="2">Aminoglycoside phosphotransferase (APT) family kinase protein</fullName>
    </submittedName>
</protein>
<gene>
    <name evidence="2" type="ORF">BJ975_002817</name>
</gene>
<dbReference type="Proteomes" id="UP000587211">
    <property type="component" value="Unassembled WGS sequence"/>
</dbReference>